<feature type="domain" description="Radical SAM core" evidence="16">
    <location>
        <begin position="238"/>
        <end position="476"/>
    </location>
</feature>
<dbReference type="InterPro" id="IPR058240">
    <property type="entry name" value="rSAM_sf"/>
</dbReference>
<evidence type="ECO:0000256" key="9">
    <source>
        <dbReference type="ARBA" id="ARBA00033765"/>
    </source>
</evidence>
<evidence type="ECO:0000313" key="18">
    <source>
        <dbReference type="Proteomes" id="UP000229385"/>
    </source>
</evidence>
<dbReference type="EC" id="2.8.4.3" evidence="9"/>
<sequence length="560" mass="63248">MRAWGAWRAIGSPSSSACTSAREACSAGSSSTRGRSRPDDGTTNRLIRSRFSNFIKGKASVNELMRSAGFSLSRLNVVCLSFLTLVIELLIISCYALPVMKSRYHIITFGCQMNKSDSERMETLLKGVGLESTDDQEEADVILVNTCSVRQSAEDRVYGLVKGFKKLKKKKPELIIGVTGCLPGRDRDGALKRTLEIVDLYFPTKEMGQLPRWIGEIRPELVNSTDAVEDYLKIKPEYHTKRQAFVSIQTGCNKFCTYCVVPFARGLEKNRPVADIMEEIQDLAAHGCVEVTLLGQTVNSYQAPDAENFSEGNPYEDHFAKLLWEVNQVEGINRLHFTAPHPLHMTDEVIDAMTLPAHLNFIHLPVQAGSDDVLRRMNRRYTSKQFLDVVKRLKAKIPELAIGTDIVVGFCGESPEQFDETVELFKEVDFDISYTARYSTRSGTAAWRAFNDDVSHEEKKRRWEVLQKLMEESVYKKNQKFVGEVVSVLVDRHEPPKVTDEMLTMPEKIQELMAQQPGTCYGQSREMKLTRFAGGEEYVGEIVEVRVTRADKWILEGEIV</sequence>
<keyword evidence="6" id="KW-0479">Metal-binding</keyword>
<dbReference type="InterPro" id="IPR002792">
    <property type="entry name" value="TRAM_dom"/>
</dbReference>
<evidence type="ECO:0000259" key="16">
    <source>
        <dbReference type="PROSITE" id="PS51918"/>
    </source>
</evidence>
<evidence type="ECO:0000256" key="5">
    <source>
        <dbReference type="ARBA" id="ARBA00022691"/>
    </source>
</evidence>
<dbReference type="Gene3D" id="3.80.30.20">
    <property type="entry name" value="tm_1862 like domain"/>
    <property type="match status" value="1"/>
</dbReference>
<dbReference type="PANTHER" id="PTHR43020:SF2">
    <property type="entry name" value="MITOCHONDRIAL TRNA METHYLTHIOTRANSFERASE CDK5RAP1"/>
    <property type="match status" value="1"/>
</dbReference>
<dbReference type="Pfam" id="PF00919">
    <property type="entry name" value="UPF0004"/>
    <property type="match status" value="1"/>
</dbReference>
<dbReference type="SFLD" id="SFLDG01082">
    <property type="entry name" value="B12-binding_domain_containing"/>
    <property type="match status" value="1"/>
</dbReference>
<dbReference type="InterPro" id="IPR005839">
    <property type="entry name" value="Methylthiotransferase"/>
</dbReference>
<evidence type="ECO:0000256" key="10">
    <source>
        <dbReference type="ARBA" id="ARBA00068570"/>
    </source>
</evidence>
<dbReference type="SFLD" id="SFLDG01061">
    <property type="entry name" value="methylthiotransferase"/>
    <property type="match status" value="1"/>
</dbReference>
<dbReference type="InterPro" id="IPR038135">
    <property type="entry name" value="Methylthiotransferase_N_sf"/>
</dbReference>
<dbReference type="FunFam" id="3.80.30.20:FF:000001">
    <property type="entry name" value="tRNA-2-methylthio-N(6)-dimethylallyladenosine synthase 2"/>
    <property type="match status" value="1"/>
</dbReference>
<evidence type="ECO:0000256" key="2">
    <source>
        <dbReference type="ARBA" id="ARBA00003234"/>
    </source>
</evidence>
<keyword evidence="8" id="KW-0411">Iron-sulfur</keyword>
<feature type="domain" description="MTTase N-terminal" evidence="15">
    <location>
        <begin position="102"/>
        <end position="219"/>
    </location>
</feature>
<dbReference type="CDD" id="cd01335">
    <property type="entry name" value="Radical_SAM"/>
    <property type="match status" value="1"/>
</dbReference>
<dbReference type="FunFam" id="3.40.50.12160:FF:000003">
    <property type="entry name" value="CDK5 regulatory subunit-associated protein 1"/>
    <property type="match status" value="1"/>
</dbReference>
<keyword evidence="3" id="KW-0004">4Fe-4S</keyword>
<dbReference type="InterPro" id="IPR006638">
    <property type="entry name" value="Elp3/MiaA/NifB-like_rSAM"/>
</dbReference>
<comment type="caution">
    <text evidence="17">The sequence shown here is derived from an EMBL/GenBank/DDBJ whole genome shotgun (WGS) entry which is preliminary data.</text>
</comment>
<dbReference type="GO" id="GO:0051539">
    <property type="term" value="F:4 iron, 4 sulfur cluster binding"/>
    <property type="evidence" value="ECO:0007669"/>
    <property type="project" value="UniProtKB-KW"/>
</dbReference>
<comment type="cofactor">
    <cofactor evidence="1">
        <name>[4Fe-4S] cluster</name>
        <dbReference type="ChEBI" id="CHEBI:49883"/>
    </cofactor>
</comment>
<reference evidence="18" key="1">
    <citation type="submission" date="2017-09" db="EMBL/GenBank/DDBJ databases">
        <title>Depth-based differentiation of microbial function through sediment-hosted aquifers and enrichment of novel symbionts in the deep terrestrial subsurface.</title>
        <authorList>
            <person name="Probst A.J."/>
            <person name="Ladd B."/>
            <person name="Jarett J.K."/>
            <person name="Geller-Mcgrath D.E."/>
            <person name="Sieber C.M.K."/>
            <person name="Emerson J.B."/>
            <person name="Anantharaman K."/>
            <person name="Thomas B.C."/>
            <person name="Malmstrom R."/>
            <person name="Stieglmeier M."/>
            <person name="Klingl A."/>
            <person name="Woyke T."/>
            <person name="Ryan C.M."/>
            <person name="Banfield J.F."/>
        </authorList>
    </citation>
    <scope>NUCLEOTIDE SEQUENCE [LARGE SCALE GENOMIC DNA]</scope>
</reference>
<dbReference type="InterPro" id="IPR007197">
    <property type="entry name" value="rSAM"/>
</dbReference>
<dbReference type="SMART" id="SM00729">
    <property type="entry name" value="Elp3"/>
    <property type="match status" value="1"/>
</dbReference>
<evidence type="ECO:0000256" key="8">
    <source>
        <dbReference type="ARBA" id="ARBA00023014"/>
    </source>
</evidence>
<evidence type="ECO:0000256" key="12">
    <source>
        <dbReference type="ARBA" id="ARBA00081141"/>
    </source>
</evidence>
<keyword evidence="4 17" id="KW-0808">Transferase</keyword>
<dbReference type="InterPro" id="IPR023404">
    <property type="entry name" value="rSAM_horseshoe"/>
</dbReference>
<evidence type="ECO:0000256" key="1">
    <source>
        <dbReference type="ARBA" id="ARBA00001966"/>
    </source>
</evidence>
<keyword evidence="13" id="KW-0812">Transmembrane</keyword>
<dbReference type="GO" id="GO:0046872">
    <property type="term" value="F:metal ion binding"/>
    <property type="evidence" value="ECO:0007669"/>
    <property type="project" value="UniProtKB-KW"/>
</dbReference>
<feature type="domain" description="TRAM" evidence="14">
    <location>
        <begin position="479"/>
        <end position="560"/>
    </location>
</feature>
<evidence type="ECO:0000313" key="17">
    <source>
        <dbReference type="EMBL" id="PJA45158.1"/>
    </source>
</evidence>
<evidence type="ECO:0000256" key="7">
    <source>
        <dbReference type="ARBA" id="ARBA00023004"/>
    </source>
</evidence>
<keyword evidence="13" id="KW-1133">Transmembrane helix</keyword>
<dbReference type="InterPro" id="IPR020612">
    <property type="entry name" value="Methylthiotransferase_CS"/>
</dbReference>
<dbReference type="PROSITE" id="PS50926">
    <property type="entry name" value="TRAM"/>
    <property type="match status" value="1"/>
</dbReference>
<evidence type="ECO:0000256" key="11">
    <source>
        <dbReference type="ARBA" id="ARBA00080698"/>
    </source>
</evidence>
<protein>
    <recommendedName>
        <fullName evidence="10">tRNA-2-methylthio-N(6)-dimethylallyladenosine synthase</fullName>
        <ecNumber evidence="9">2.8.4.3</ecNumber>
    </recommendedName>
    <alternativeName>
        <fullName evidence="12">(Dimethylallyl)adenosine tRNA methylthiotransferase MiaB</fullName>
    </alternativeName>
    <alternativeName>
        <fullName evidence="11">tRNA-i(6)A37 methylthiotransferase</fullName>
    </alternativeName>
</protein>
<dbReference type="NCBIfam" id="TIGR01574">
    <property type="entry name" value="miaB-methiolase"/>
    <property type="match status" value="1"/>
</dbReference>
<organism evidence="17 18">
    <name type="scientific">Candidatus Uhrbacteria bacterium CG_4_9_14_3_um_filter_50_9</name>
    <dbReference type="NCBI Taxonomy" id="1975035"/>
    <lineage>
        <taxon>Bacteria</taxon>
        <taxon>Candidatus Uhriibacteriota</taxon>
    </lineage>
</organism>
<keyword evidence="7" id="KW-0408">Iron</keyword>
<dbReference type="GO" id="GO:0005829">
    <property type="term" value="C:cytosol"/>
    <property type="evidence" value="ECO:0007669"/>
    <property type="project" value="TreeGrafter"/>
</dbReference>
<evidence type="ECO:0000256" key="6">
    <source>
        <dbReference type="ARBA" id="ARBA00022723"/>
    </source>
</evidence>
<feature type="transmembrane region" description="Helical" evidence="13">
    <location>
        <begin position="75"/>
        <end position="98"/>
    </location>
</feature>
<dbReference type="InterPro" id="IPR006463">
    <property type="entry name" value="MiaB_methiolase"/>
</dbReference>
<proteinExistence type="predicted"/>
<dbReference type="SFLD" id="SFLDF00273">
    <property type="entry name" value="(dimethylallyl)adenosine_tRNA"/>
    <property type="match status" value="1"/>
</dbReference>
<dbReference type="EMBL" id="PFWU01000049">
    <property type="protein sequence ID" value="PJA45158.1"/>
    <property type="molecule type" value="Genomic_DNA"/>
</dbReference>
<dbReference type="PROSITE" id="PS51449">
    <property type="entry name" value="MTTASE_N"/>
    <property type="match status" value="1"/>
</dbReference>
<accession>A0A2M7XB92</accession>
<dbReference type="SUPFAM" id="SSF102114">
    <property type="entry name" value="Radical SAM enzymes"/>
    <property type="match status" value="1"/>
</dbReference>
<dbReference type="SFLD" id="SFLDS00029">
    <property type="entry name" value="Radical_SAM"/>
    <property type="match status" value="1"/>
</dbReference>
<dbReference type="PANTHER" id="PTHR43020">
    <property type="entry name" value="CDK5 REGULATORY SUBUNIT-ASSOCIATED PROTEIN 1"/>
    <property type="match status" value="1"/>
</dbReference>
<dbReference type="PROSITE" id="PS51918">
    <property type="entry name" value="RADICAL_SAM"/>
    <property type="match status" value="1"/>
</dbReference>
<dbReference type="Pfam" id="PF04055">
    <property type="entry name" value="Radical_SAM"/>
    <property type="match status" value="1"/>
</dbReference>
<evidence type="ECO:0000259" key="14">
    <source>
        <dbReference type="PROSITE" id="PS50926"/>
    </source>
</evidence>
<evidence type="ECO:0000256" key="13">
    <source>
        <dbReference type="SAM" id="Phobius"/>
    </source>
</evidence>
<keyword evidence="13" id="KW-0472">Membrane</keyword>
<dbReference type="Gene3D" id="3.40.50.12160">
    <property type="entry name" value="Methylthiotransferase, N-terminal domain"/>
    <property type="match status" value="1"/>
</dbReference>
<dbReference type="Proteomes" id="UP000229385">
    <property type="component" value="Unassembled WGS sequence"/>
</dbReference>
<dbReference type="AlphaFoldDB" id="A0A2M7XB92"/>
<name>A0A2M7XB92_9BACT</name>
<dbReference type="PROSITE" id="PS01278">
    <property type="entry name" value="MTTASE_RADICAL"/>
    <property type="match status" value="1"/>
</dbReference>
<evidence type="ECO:0000256" key="4">
    <source>
        <dbReference type="ARBA" id="ARBA00022679"/>
    </source>
</evidence>
<evidence type="ECO:0000259" key="15">
    <source>
        <dbReference type="PROSITE" id="PS51449"/>
    </source>
</evidence>
<keyword evidence="5" id="KW-0949">S-adenosyl-L-methionine</keyword>
<gene>
    <name evidence="17" type="primary">miaB</name>
    <name evidence="17" type="ORF">CO174_04980</name>
</gene>
<dbReference type="GO" id="GO:0035597">
    <property type="term" value="F:tRNA-2-methylthio-N(6)-dimethylallyladenosine(37) synthase activity"/>
    <property type="evidence" value="ECO:0007669"/>
    <property type="project" value="UniProtKB-EC"/>
</dbReference>
<dbReference type="InterPro" id="IPR013848">
    <property type="entry name" value="Methylthiotransferase_N"/>
</dbReference>
<dbReference type="NCBIfam" id="TIGR00089">
    <property type="entry name" value="MiaB/RimO family radical SAM methylthiotransferase"/>
    <property type="match status" value="1"/>
</dbReference>
<comment type="function">
    <text evidence="2">Catalyzes the methylthiolation of N6-(dimethylallyl)adenosine (i(6)A), leading to the formation of 2-methylthio-N6-(dimethylallyl)adenosine (ms(2)i(6)A) at position 37 in tRNAs that read codons beginning with uridine.</text>
</comment>
<evidence type="ECO:0000256" key="3">
    <source>
        <dbReference type="ARBA" id="ARBA00022485"/>
    </source>
</evidence>